<evidence type="ECO:0000256" key="1">
    <source>
        <dbReference type="SAM" id="MobiDB-lite"/>
    </source>
</evidence>
<dbReference type="AlphaFoldDB" id="A0A7Y6IE50"/>
<organism evidence="3 4">
    <name type="scientific">Nonomuraea montanisoli</name>
    <dbReference type="NCBI Taxonomy" id="2741721"/>
    <lineage>
        <taxon>Bacteria</taxon>
        <taxon>Bacillati</taxon>
        <taxon>Actinomycetota</taxon>
        <taxon>Actinomycetes</taxon>
        <taxon>Streptosporangiales</taxon>
        <taxon>Streptosporangiaceae</taxon>
        <taxon>Nonomuraea</taxon>
    </lineage>
</organism>
<feature type="compositionally biased region" description="Basic and acidic residues" evidence="1">
    <location>
        <begin position="31"/>
        <end position="52"/>
    </location>
</feature>
<evidence type="ECO:0000256" key="2">
    <source>
        <dbReference type="SAM" id="SignalP"/>
    </source>
</evidence>
<feature type="region of interest" description="Disordered" evidence="1">
    <location>
        <begin position="31"/>
        <end position="71"/>
    </location>
</feature>
<keyword evidence="4" id="KW-1185">Reference proteome</keyword>
<sequence length="71" mass="7862">MGRNKVALACLATIMAMATAACRVPIEPPHVRPPDDVHPPVPKPHDGWHKPDLPYPQLTDLFHTPQPSRRA</sequence>
<name>A0A7Y6IE50_9ACTN</name>
<accession>A0A7Y6IE50</accession>
<evidence type="ECO:0000313" key="3">
    <source>
        <dbReference type="EMBL" id="NUW36441.1"/>
    </source>
</evidence>
<dbReference type="PROSITE" id="PS51257">
    <property type="entry name" value="PROKAR_LIPOPROTEIN"/>
    <property type="match status" value="1"/>
</dbReference>
<evidence type="ECO:0008006" key="5">
    <source>
        <dbReference type="Google" id="ProtNLM"/>
    </source>
</evidence>
<dbReference type="Proteomes" id="UP000586042">
    <property type="component" value="Unassembled WGS sequence"/>
</dbReference>
<reference evidence="3 4" key="1">
    <citation type="submission" date="2020-06" db="EMBL/GenBank/DDBJ databases">
        <title>Nonomuraea sp. SMC257, a novel actinomycete isolated from soil.</title>
        <authorList>
            <person name="Chanama M."/>
        </authorList>
    </citation>
    <scope>NUCLEOTIDE SEQUENCE [LARGE SCALE GENOMIC DNA]</scope>
    <source>
        <strain evidence="3 4">SMC257</strain>
    </source>
</reference>
<comment type="caution">
    <text evidence="3">The sequence shown here is derived from an EMBL/GenBank/DDBJ whole genome shotgun (WGS) entry which is preliminary data.</text>
</comment>
<protein>
    <recommendedName>
        <fullName evidence="5">Lipoprotein</fullName>
    </recommendedName>
</protein>
<keyword evidence="2" id="KW-0732">Signal</keyword>
<evidence type="ECO:0000313" key="4">
    <source>
        <dbReference type="Proteomes" id="UP000586042"/>
    </source>
</evidence>
<feature type="chain" id="PRO_5031458288" description="Lipoprotein" evidence="2">
    <location>
        <begin position="21"/>
        <end position="71"/>
    </location>
</feature>
<proteinExistence type="predicted"/>
<dbReference type="RefSeq" id="WP_175593887.1">
    <property type="nucleotide sequence ID" value="NZ_JABWGN010000015.1"/>
</dbReference>
<dbReference type="EMBL" id="JABWGN010000015">
    <property type="protein sequence ID" value="NUW36441.1"/>
    <property type="molecule type" value="Genomic_DNA"/>
</dbReference>
<gene>
    <name evidence="3" type="ORF">HTZ77_34280</name>
</gene>
<feature type="signal peptide" evidence="2">
    <location>
        <begin position="1"/>
        <end position="20"/>
    </location>
</feature>